<evidence type="ECO:0000313" key="1">
    <source>
        <dbReference type="EMBL" id="AWB32491.1"/>
    </source>
</evidence>
<dbReference type="Proteomes" id="UP000244571">
    <property type="component" value="Chromosome"/>
</dbReference>
<organism evidence="1 2">
    <name type="scientific">Orrella marina</name>
    <dbReference type="NCBI Taxonomy" id="2163011"/>
    <lineage>
        <taxon>Bacteria</taxon>
        <taxon>Pseudomonadati</taxon>
        <taxon>Pseudomonadota</taxon>
        <taxon>Betaproteobacteria</taxon>
        <taxon>Burkholderiales</taxon>
        <taxon>Alcaligenaceae</taxon>
        <taxon>Orrella</taxon>
    </lineage>
</organism>
<dbReference type="EMBL" id="CP028901">
    <property type="protein sequence ID" value="AWB32491.1"/>
    <property type="molecule type" value="Genomic_DNA"/>
</dbReference>
<keyword evidence="2" id="KW-1185">Reference proteome</keyword>
<reference evidence="1 2" key="1">
    <citation type="submission" date="2018-04" db="EMBL/GenBank/DDBJ databases">
        <title>Bordetella sp. HZ20 isolated from seawater.</title>
        <authorList>
            <person name="Sun C."/>
        </authorList>
    </citation>
    <scope>NUCLEOTIDE SEQUENCE [LARGE SCALE GENOMIC DNA]</scope>
    <source>
        <strain evidence="1 2">HZ20</strain>
    </source>
</reference>
<dbReference type="AlphaFoldDB" id="A0A2R4XFE0"/>
<name>A0A2R4XFE0_9BURK</name>
<sequence length="150" mass="16657">MIPAMGTEGADLSPEKPAESASYPYPVLMTNASTDASLVNKMLNAMDETFDEYKDAAPGNVGWAMDRQSLSWVVPYHEGAIEFFKSKGMWTDEDQKNNDMLIKRQEVLAKAWQDVKSRKHANAAEFEQDWMKTRAGALTAAGMDAGTSNW</sequence>
<accession>A0A2R4XFE0</accession>
<dbReference type="Gene3D" id="3.40.190.10">
    <property type="entry name" value="Periplasmic binding protein-like II"/>
    <property type="match status" value="2"/>
</dbReference>
<dbReference type="KEGG" id="boz:DBV39_00780"/>
<evidence type="ECO:0000313" key="2">
    <source>
        <dbReference type="Proteomes" id="UP000244571"/>
    </source>
</evidence>
<proteinExistence type="predicted"/>
<gene>
    <name evidence="1" type="ORF">DBV39_00780</name>
</gene>
<dbReference type="SUPFAM" id="SSF53850">
    <property type="entry name" value="Periplasmic binding protein-like II"/>
    <property type="match status" value="1"/>
</dbReference>
<protein>
    <submittedName>
        <fullName evidence="1">Uncharacterized protein</fullName>
    </submittedName>
</protein>